<dbReference type="InterPro" id="IPR015231">
    <property type="entry name" value="DUF1934"/>
</dbReference>
<dbReference type="AlphaFoldDB" id="A0A923LPD4"/>
<evidence type="ECO:0000313" key="1">
    <source>
        <dbReference type="EMBL" id="MBC5714453.1"/>
    </source>
</evidence>
<keyword evidence="2" id="KW-1185">Reference proteome</keyword>
<evidence type="ECO:0000313" key="2">
    <source>
        <dbReference type="Proteomes" id="UP000606720"/>
    </source>
</evidence>
<organism evidence="1 2">
    <name type="scientific">Roseburia zhanii</name>
    <dbReference type="NCBI Taxonomy" id="2763064"/>
    <lineage>
        <taxon>Bacteria</taxon>
        <taxon>Bacillati</taxon>
        <taxon>Bacillota</taxon>
        <taxon>Clostridia</taxon>
        <taxon>Lachnospirales</taxon>
        <taxon>Lachnospiraceae</taxon>
        <taxon>Roseburia</taxon>
    </lineage>
</organism>
<accession>A0A923LPD4</accession>
<protein>
    <submittedName>
        <fullName evidence="1">DUF1934 domain-containing protein</fullName>
    </submittedName>
</protein>
<dbReference type="Gene3D" id="2.40.128.20">
    <property type="match status" value="1"/>
</dbReference>
<sequence>MTKDVLVTISGLQIMSMAEDSEPVEVITAGDYYKKNNKHYVIYDEVTEGFDGTTKNIIKLQEDCVDITKRGITNVHMVFEKNKKNITCYQTPFGNLMLGIDAKNISIKEDEHDISVNVEYALELNYEHIADCTVKMAIQSKEGSGFHICS</sequence>
<dbReference type="EMBL" id="JACOPH010000007">
    <property type="protein sequence ID" value="MBC5714453.1"/>
    <property type="molecule type" value="Genomic_DNA"/>
</dbReference>
<proteinExistence type="predicted"/>
<reference evidence="1" key="1">
    <citation type="submission" date="2020-08" db="EMBL/GenBank/DDBJ databases">
        <title>Genome public.</title>
        <authorList>
            <person name="Liu C."/>
            <person name="Sun Q."/>
        </authorList>
    </citation>
    <scope>NUCLEOTIDE SEQUENCE</scope>
    <source>
        <strain evidence="1">BX1005</strain>
    </source>
</reference>
<comment type="caution">
    <text evidence="1">The sequence shown here is derived from an EMBL/GenBank/DDBJ whole genome shotgun (WGS) entry which is preliminary data.</text>
</comment>
<dbReference type="RefSeq" id="WP_178051751.1">
    <property type="nucleotide sequence ID" value="NZ_JACOPH010000007.1"/>
</dbReference>
<dbReference type="Proteomes" id="UP000606720">
    <property type="component" value="Unassembled WGS sequence"/>
</dbReference>
<gene>
    <name evidence="1" type="ORF">H8S17_09560</name>
</gene>
<name>A0A923LPD4_9FIRM</name>
<dbReference type="SUPFAM" id="SSF50814">
    <property type="entry name" value="Lipocalins"/>
    <property type="match status" value="1"/>
</dbReference>
<dbReference type="Pfam" id="PF09148">
    <property type="entry name" value="DUF1934"/>
    <property type="match status" value="1"/>
</dbReference>
<dbReference type="InterPro" id="IPR012674">
    <property type="entry name" value="Calycin"/>
</dbReference>